<dbReference type="InterPro" id="IPR010982">
    <property type="entry name" value="Lambda_DNA-bd_dom_sf"/>
</dbReference>
<dbReference type="PANTHER" id="PTHR11636">
    <property type="entry name" value="POU DOMAIN"/>
    <property type="match status" value="1"/>
</dbReference>
<keyword evidence="4 5" id="KW-0539">Nucleus</keyword>
<dbReference type="Proteomes" id="UP001181693">
    <property type="component" value="Unassembled WGS sequence"/>
</dbReference>
<dbReference type="GO" id="GO:0005634">
    <property type="term" value="C:nucleus"/>
    <property type="evidence" value="ECO:0007669"/>
    <property type="project" value="UniProtKB-SubCell"/>
</dbReference>
<dbReference type="GO" id="GO:0000981">
    <property type="term" value="F:DNA-binding transcription factor activity, RNA polymerase II-specific"/>
    <property type="evidence" value="ECO:0007669"/>
    <property type="project" value="InterPro"/>
</dbReference>
<evidence type="ECO:0000256" key="7">
    <source>
        <dbReference type="RuleBase" id="RU361194"/>
    </source>
</evidence>
<dbReference type="Gene3D" id="1.10.10.60">
    <property type="entry name" value="Homeodomain-like"/>
    <property type="match status" value="1"/>
</dbReference>
<dbReference type="EMBL" id="DYDO01000007">
    <property type="protein sequence ID" value="DBA21482.1"/>
    <property type="molecule type" value="Genomic_DNA"/>
</dbReference>
<evidence type="ECO:0000256" key="2">
    <source>
        <dbReference type="ARBA" id="ARBA00023125"/>
    </source>
</evidence>
<name>A0AAV3AB99_PYXAD</name>
<evidence type="ECO:0000259" key="8">
    <source>
        <dbReference type="PROSITE" id="PS50071"/>
    </source>
</evidence>
<feature type="domain" description="Homeobox" evidence="8">
    <location>
        <begin position="91"/>
        <end position="151"/>
    </location>
</feature>
<evidence type="ECO:0000313" key="11">
    <source>
        <dbReference type="Proteomes" id="UP001181693"/>
    </source>
</evidence>
<keyword evidence="2 5" id="KW-0238">DNA-binding</keyword>
<accession>A0AAV3AB99</accession>
<dbReference type="CDD" id="cd00086">
    <property type="entry name" value="homeodomain"/>
    <property type="match status" value="1"/>
</dbReference>
<protein>
    <recommendedName>
        <fullName evidence="7">POU domain protein</fullName>
    </recommendedName>
</protein>
<dbReference type="PANTHER" id="PTHR11636:SF136">
    <property type="entry name" value="POU DOMAIN, CLASS 5, TRANSCRIPTION FACTOR 1.1"/>
    <property type="match status" value="1"/>
</dbReference>
<dbReference type="PROSITE" id="PS51179">
    <property type="entry name" value="POU_3"/>
    <property type="match status" value="1"/>
</dbReference>
<dbReference type="Pfam" id="PF00046">
    <property type="entry name" value="Homeodomain"/>
    <property type="match status" value="1"/>
</dbReference>
<evidence type="ECO:0000256" key="5">
    <source>
        <dbReference type="PROSITE-ProRule" id="PRU00108"/>
    </source>
</evidence>
<dbReference type="PROSITE" id="PS00465">
    <property type="entry name" value="POU_2"/>
    <property type="match status" value="1"/>
</dbReference>
<evidence type="ECO:0000256" key="3">
    <source>
        <dbReference type="ARBA" id="ARBA00023155"/>
    </source>
</evidence>
<keyword evidence="3 5" id="KW-0371">Homeobox</keyword>
<feature type="DNA-binding region" description="Homeobox" evidence="5">
    <location>
        <begin position="93"/>
        <end position="152"/>
    </location>
</feature>
<evidence type="ECO:0000256" key="1">
    <source>
        <dbReference type="ARBA" id="ARBA00004123"/>
    </source>
</evidence>
<dbReference type="AlphaFoldDB" id="A0AAV3AB99"/>
<comment type="subcellular location">
    <subcellularLocation>
        <location evidence="1 5 6">Nucleus</location>
    </subcellularLocation>
</comment>
<dbReference type="InterPro" id="IPR013847">
    <property type="entry name" value="POU"/>
</dbReference>
<dbReference type="SUPFAM" id="SSF46689">
    <property type="entry name" value="Homeodomain-like"/>
    <property type="match status" value="1"/>
</dbReference>
<dbReference type="PRINTS" id="PR00028">
    <property type="entry name" value="POUDOMAIN"/>
</dbReference>
<proteinExistence type="inferred from homology"/>
<sequence length="211" mass="24451">MPTEIEMQQFAREIKKKRVSAGFTQADVGYALGVLYGKMFSQTTICRFESLQLSYKNMCRLKPLLDSWLAEATNNDNLQAMINRDPMLVQSRKRKRRTNIENIAKDSLEHYYLANPKPGTQEMRQIAQNLQLEKDVVRVWFCNRRQKDKRHASKEGSDSVLSRQMGHPNIGGFHLPQEMPSPGYMSMQLGSMPPMYNPAFNNKDMFYPPRP</sequence>
<dbReference type="SMART" id="SM00352">
    <property type="entry name" value="POU"/>
    <property type="match status" value="1"/>
</dbReference>
<feature type="domain" description="POU-specific" evidence="9">
    <location>
        <begin position="1"/>
        <end position="73"/>
    </location>
</feature>
<dbReference type="Pfam" id="PF00157">
    <property type="entry name" value="Pou"/>
    <property type="match status" value="1"/>
</dbReference>
<comment type="caution">
    <text evidence="10">The sequence shown here is derived from an EMBL/GenBank/DDBJ whole genome shotgun (WGS) entry which is preliminary data.</text>
</comment>
<gene>
    <name evidence="10" type="ORF">GDO54_018109</name>
</gene>
<dbReference type="PROSITE" id="PS50071">
    <property type="entry name" value="HOMEOBOX_2"/>
    <property type="match status" value="1"/>
</dbReference>
<evidence type="ECO:0000259" key="9">
    <source>
        <dbReference type="PROSITE" id="PS51179"/>
    </source>
</evidence>
<reference evidence="10" key="1">
    <citation type="thesis" date="2020" institute="ProQuest LLC" country="789 East Eisenhower Parkway, Ann Arbor, MI, USA">
        <title>Comparative Genomics and Chromosome Evolution.</title>
        <authorList>
            <person name="Mudd A.B."/>
        </authorList>
    </citation>
    <scope>NUCLEOTIDE SEQUENCE</scope>
    <source>
        <strain evidence="10">1538</strain>
        <tissue evidence="10">Blood</tissue>
    </source>
</reference>
<dbReference type="SMART" id="SM00389">
    <property type="entry name" value="HOX"/>
    <property type="match status" value="1"/>
</dbReference>
<keyword evidence="7" id="KW-0804">Transcription</keyword>
<dbReference type="PROSITE" id="PS00027">
    <property type="entry name" value="HOMEOBOX_1"/>
    <property type="match status" value="1"/>
</dbReference>
<keyword evidence="11" id="KW-1185">Reference proteome</keyword>
<dbReference type="InterPro" id="IPR000327">
    <property type="entry name" value="POU_dom"/>
</dbReference>
<organism evidence="10 11">
    <name type="scientific">Pyxicephalus adspersus</name>
    <name type="common">African bullfrog</name>
    <dbReference type="NCBI Taxonomy" id="30357"/>
    <lineage>
        <taxon>Eukaryota</taxon>
        <taxon>Metazoa</taxon>
        <taxon>Chordata</taxon>
        <taxon>Craniata</taxon>
        <taxon>Vertebrata</taxon>
        <taxon>Euteleostomi</taxon>
        <taxon>Amphibia</taxon>
        <taxon>Batrachia</taxon>
        <taxon>Anura</taxon>
        <taxon>Neobatrachia</taxon>
        <taxon>Ranoidea</taxon>
        <taxon>Pyxicephalidae</taxon>
        <taxon>Pyxicephalinae</taxon>
        <taxon>Pyxicephalus</taxon>
    </lineage>
</organism>
<evidence type="ECO:0000256" key="4">
    <source>
        <dbReference type="ARBA" id="ARBA00023242"/>
    </source>
</evidence>
<comment type="similarity">
    <text evidence="7">Belongs to the POU transcription factor family.</text>
</comment>
<evidence type="ECO:0000313" key="10">
    <source>
        <dbReference type="EMBL" id="DBA21482.1"/>
    </source>
</evidence>
<dbReference type="InterPro" id="IPR001356">
    <property type="entry name" value="HD"/>
</dbReference>
<dbReference type="Gene3D" id="1.10.260.40">
    <property type="entry name" value="lambda repressor-like DNA-binding domains"/>
    <property type="match status" value="1"/>
</dbReference>
<dbReference type="GO" id="GO:0000978">
    <property type="term" value="F:RNA polymerase II cis-regulatory region sequence-specific DNA binding"/>
    <property type="evidence" value="ECO:0007669"/>
    <property type="project" value="TreeGrafter"/>
</dbReference>
<dbReference type="InterPro" id="IPR017970">
    <property type="entry name" value="Homeobox_CS"/>
</dbReference>
<evidence type="ECO:0000256" key="6">
    <source>
        <dbReference type="RuleBase" id="RU000682"/>
    </source>
</evidence>
<dbReference type="InterPro" id="IPR050255">
    <property type="entry name" value="POU_domain_TF"/>
</dbReference>
<dbReference type="SUPFAM" id="SSF47413">
    <property type="entry name" value="lambda repressor-like DNA-binding domains"/>
    <property type="match status" value="1"/>
</dbReference>
<dbReference type="InterPro" id="IPR009057">
    <property type="entry name" value="Homeodomain-like_sf"/>
</dbReference>